<feature type="chain" id="PRO_5021216815" evidence="1">
    <location>
        <begin position="19"/>
        <end position="124"/>
    </location>
</feature>
<keyword evidence="3" id="KW-1185">Reference proteome</keyword>
<accession>A0A4Y8CSI5</accession>
<sequence>MKVTYALTALSLLGVAIALPTPVEEREAHDAGYTVEAKRDAQPAEEATNYFYAVQKKDAVPEEASNIVYAVQKRDAEPEEAANIFYVVQKKDAVPEEASNIVYAVQKKDAQPAEEVTNFIYAVQ</sequence>
<dbReference type="OrthoDB" id="3534968at2759"/>
<reference evidence="2 3" key="1">
    <citation type="submission" date="2017-11" db="EMBL/GenBank/DDBJ databases">
        <title>Comparative genomics of Botrytis spp.</title>
        <authorList>
            <person name="Valero-Jimenez C.A."/>
            <person name="Tapia P."/>
            <person name="Veloso J."/>
            <person name="Silva-Moreno E."/>
            <person name="Staats M."/>
            <person name="Valdes J.H."/>
            <person name="Van Kan J.A.L."/>
        </authorList>
    </citation>
    <scope>NUCLEOTIDE SEQUENCE [LARGE SCALE GENOMIC DNA]</scope>
    <source>
        <strain evidence="2 3">MUCL2830</strain>
    </source>
</reference>
<dbReference type="Proteomes" id="UP000297299">
    <property type="component" value="Unassembled WGS sequence"/>
</dbReference>
<evidence type="ECO:0000313" key="2">
    <source>
        <dbReference type="EMBL" id="TEY40957.1"/>
    </source>
</evidence>
<dbReference type="AlphaFoldDB" id="A0A4Y8CSI5"/>
<dbReference type="EMBL" id="PHWZ01000410">
    <property type="protein sequence ID" value="TEY40957.1"/>
    <property type="molecule type" value="Genomic_DNA"/>
</dbReference>
<evidence type="ECO:0000313" key="3">
    <source>
        <dbReference type="Proteomes" id="UP000297299"/>
    </source>
</evidence>
<name>A0A4Y8CSI5_9HELO</name>
<evidence type="ECO:0000256" key="1">
    <source>
        <dbReference type="SAM" id="SignalP"/>
    </source>
</evidence>
<proteinExistence type="predicted"/>
<organism evidence="2 3">
    <name type="scientific">Botryotinia calthae</name>
    <dbReference type="NCBI Taxonomy" id="38488"/>
    <lineage>
        <taxon>Eukaryota</taxon>
        <taxon>Fungi</taxon>
        <taxon>Dikarya</taxon>
        <taxon>Ascomycota</taxon>
        <taxon>Pezizomycotina</taxon>
        <taxon>Leotiomycetes</taxon>
        <taxon>Helotiales</taxon>
        <taxon>Sclerotiniaceae</taxon>
        <taxon>Botryotinia</taxon>
    </lineage>
</organism>
<feature type="signal peptide" evidence="1">
    <location>
        <begin position="1"/>
        <end position="18"/>
    </location>
</feature>
<keyword evidence="1" id="KW-0732">Signal</keyword>
<comment type="caution">
    <text evidence="2">The sequence shown here is derived from an EMBL/GenBank/DDBJ whole genome shotgun (WGS) entry which is preliminary data.</text>
</comment>
<gene>
    <name evidence="2" type="ORF">BOTCAL_0411g00050</name>
</gene>
<protein>
    <submittedName>
        <fullName evidence="2">Uncharacterized protein</fullName>
    </submittedName>
</protein>
<dbReference type="STRING" id="38488.A0A4Y8CSI5"/>